<keyword evidence="3" id="KW-1185">Reference proteome</keyword>
<protein>
    <submittedName>
        <fullName evidence="2">Uncharacterized protein</fullName>
    </submittedName>
</protein>
<dbReference type="Proteomes" id="UP000676386">
    <property type="component" value="Unassembled WGS sequence"/>
</dbReference>
<comment type="caution">
    <text evidence="2">The sequence shown here is derived from an EMBL/GenBank/DDBJ whole genome shotgun (WGS) entry which is preliminary data.</text>
</comment>
<gene>
    <name evidence="2" type="ORF">KE626_16270</name>
</gene>
<evidence type="ECO:0000256" key="1">
    <source>
        <dbReference type="SAM" id="SignalP"/>
    </source>
</evidence>
<dbReference type="RefSeq" id="WP_211973979.1">
    <property type="nucleotide sequence ID" value="NZ_CBFHAM010000040.1"/>
</dbReference>
<proteinExistence type="predicted"/>
<feature type="signal peptide" evidence="1">
    <location>
        <begin position="1"/>
        <end position="19"/>
    </location>
</feature>
<accession>A0ABS5J2T4</accession>
<organism evidence="2 3">
    <name type="scientific">Chitinophaga hostae</name>
    <dbReference type="NCBI Taxonomy" id="2831022"/>
    <lineage>
        <taxon>Bacteria</taxon>
        <taxon>Pseudomonadati</taxon>
        <taxon>Bacteroidota</taxon>
        <taxon>Chitinophagia</taxon>
        <taxon>Chitinophagales</taxon>
        <taxon>Chitinophagaceae</taxon>
        <taxon>Chitinophaga</taxon>
    </lineage>
</organism>
<reference evidence="2 3" key="1">
    <citation type="submission" date="2021-04" db="EMBL/GenBank/DDBJ databases">
        <title>Chitinophaga sp. nov., isolated from the rhizosphere soil.</title>
        <authorList>
            <person name="He S."/>
        </authorList>
    </citation>
    <scope>NUCLEOTIDE SEQUENCE [LARGE SCALE GENOMIC DNA]</scope>
    <source>
        <strain evidence="2 3">2R12</strain>
    </source>
</reference>
<keyword evidence="1" id="KW-0732">Signal</keyword>
<feature type="chain" id="PRO_5046621953" evidence="1">
    <location>
        <begin position="20"/>
        <end position="308"/>
    </location>
</feature>
<name>A0ABS5J2T4_9BACT</name>
<evidence type="ECO:0000313" key="2">
    <source>
        <dbReference type="EMBL" id="MBS0028877.1"/>
    </source>
</evidence>
<sequence length="308" mass="33689">MKRILFLSLFFVAYLNVNAQRTNRLDSTGNAGIGILSPTEKLEIYSYGLSNIKLTNYGDALGAVGALKFNVAGTDVGSLEMERLTGDGRPSAMKFIVRSNSALFEAMRITSNASIGVGLTNPDEMFHIRNDRPGSLYLKVQNNREDMTATAGLALTTLNGIWKLNARRASGFSISAPTVADVFFVTNEGNVGIGATDTKGYKLAVNGSGAFTRVVVKAYNNWPDFVFHKDYELPTLQQVEQYVTEHQHLPGIPSAGEVAAAGVDLGDMNQKLLQKIEEQMLYIIEMNKKVELLTNEVKDLKEKVAAKQ</sequence>
<dbReference type="EMBL" id="JAGTXB010000007">
    <property type="protein sequence ID" value="MBS0028877.1"/>
    <property type="molecule type" value="Genomic_DNA"/>
</dbReference>
<evidence type="ECO:0000313" key="3">
    <source>
        <dbReference type="Proteomes" id="UP000676386"/>
    </source>
</evidence>